<sequence length="115" mass="13452">MKFKWHYKLCNEFIVGLHLNPDDLCMHLAFSLYYSINFRYGRFVKNGPGDLAGCFGDLSECVELVNGYGDERLDNDGSYFGMYCRYCDMLPFKKIDKKLLKVGEKLRNILLSRRV</sequence>
<dbReference type="OrthoDB" id="2195369at2759"/>
<protein>
    <submittedName>
        <fullName evidence="1">Uncharacterized protein</fullName>
    </submittedName>
</protein>
<evidence type="ECO:0000313" key="2">
    <source>
        <dbReference type="Proteomes" id="UP000053780"/>
    </source>
</evidence>
<gene>
    <name evidence="1" type="ORF">NAPIS_ORF01590</name>
</gene>
<dbReference type="AlphaFoldDB" id="T0L8J6"/>
<organism evidence="1 2">
    <name type="scientific">Vairimorpha apis BRL 01</name>
    <dbReference type="NCBI Taxonomy" id="1037528"/>
    <lineage>
        <taxon>Eukaryota</taxon>
        <taxon>Fungi</taxon>
        <taxon>Fungi incertae sedis</taxon>
        <taxon>Microsporidia</taxon>
        <taxon>Nosematidae</taxon>
        <taxon>Vairimorpha</taxon>
    </lineage>
</organism>
<dbReference type="InterPro" id="IPR031523">
    <property type="entry name" value="Acetyltransf_15"/>
</dbReference>
<dbReference type="HOGENOM" id="CLU_2109718_0_0_1"/>
<dbReference type="Pfam" id="PF17013">
    <property type="entry name" value="Acetyltransf_15"/>
    <property type="match status" value="1"/>
</dbReference>
<proteinExistence type="predicted"/>
<evidence type="ECO:0000313" key="1">
    <source>
        <dbReference type="EMBL" id="EQB60838.1"/>
    </source>
</evidence>
<accession>T0L8J6</accession>
<name>T0L8J6_9MICR</name>
<dbReference type="Proteomes" id="UP000053780">
    <property type="component" value="Unassembled WGS sequence"/>
</dbReference>
<dbReference type="EMBL" id="KE647231">
    <property type="protein sequence ID" value="EQB60838.1"/>
    <property type="molecule type" value="Genomic_DNA"/>
</dbReference>
<dbReference type="VEuPathDB" id="MicrosporidiaDB:NAPIS_ORF01590"/>
<keyword evidence="2" id="KW-1185">Reference proteome</keyword>
<reference evidence="1 2" key="1">
    <citation type="journal article" date="2013" name="BMC Genomics">
        <title>Genome sequencing and comparative genomics of honey bee microsporidia, Nosema apis reveal novel insights into host-parasite interactions.</title>
        <authorList>
            <person name="Chen Yp."/>
            <person name="Pettis J.S."/>
            <person name="Zhao Y."/>
            <person name="Liu X."/>
            <person name="Tallon L.J."/>
            <person name="Sadzewicz L.D."/>
            <person name="Li R."/>
            <person name="Zheng H."/>
            <person name="Huang S."/>
            <person name="Zhang X."/>
            <person name="Hamilton M.C."/>
            <person name="Pernal S.F."/>
            <person name="Melathopoulos A.P."/>
            <person name="Yan X."/>
            <person name="Evans J.D."/>
        </authorList>
    </citation>
    <scope>NUCLEOTIDE SEQUENCE [LARGE SCALE GENOMIC DNA]</scope>
    <source>
        <strain evidence="1 2">BRL 01</strain>
    </source>
</reference>